<feature type="region of interest" description="Disordered" evidence="1">
    <location>
        <begin position="1"/>
        <end position="87"/>
    </location>
</feature>
<feature type="compositionally biased region" description="Acidic residues" evidence="1">
    <location>
        <begin position="8"/>
        <end position="34"/>
    </location>
</feature>
<evidence type="ECO:0000313" key="2">
    <source>
        <dbReference type="Proteomes" id="UP000515146"/>
    </source>
</evidence>
<sequence length="196" mass="22455">MIRRSDTDDNDTDDNDSDDYSDDEEDDDNDDDDRAESNRDEIMLDDDDDNRNNNNSKEDDDDDDVDRDDFGDNGETQQIDSEIIMPQIFLWNNPVETLNDDSDELTGEKDDDFNLDETQFDQEYPDMLDPQASSQSSLETSASEINQTLQFQPNNHHSNPNLKNNDDNQNVDQNNKTTKIEEIVAATTTGETIIIK</sequence>
<gene>
    <name evidence="3" type="primary">LOC113797757</name>
</gene>
<feature type="region of interest" description="Disordered" evidence="1">
    <location>
        <begin position="126"/>
        <end position="177"/>
    </location>
</feature>
<organism evidence="2 3">
    <name type="scientific">Dermatophagoides pteronyssinus</name>
    <name type="common">European house dust mite</name>
    <dbReference type="NCBI Taxonomy" id="6956"/>
    <lineage>
        <taxon>Eukaryota</taxon>
        <taxon>Metazoa</taxon>
        <taxon>Ecdysozoa</taxon>
        <taxon>Arthropoda</taxon>
        <taxon>Chelicerata</taxon>
        <taxon>Arachnida</taxon>
        <taxon>Acari</taxon>
        <taxon>Acariformes</taxon>
        <taxon>Sarcoptiformes</taxon>
        <taxon>Astigmata</taxon>
        <taxon>Psoroptidia</taxon>
        <taxon>Analgoidea</taxon>
        <taxon>Pyroglyphidae</taxon>
        <taxon>Dermatophagoidinae</taxon>
        <taxon>Dermatophagoides</taxon>
    </lineage>
</organism>
<dbReference type="Proteomes" id="UP000515146">
    <property type="component" value="Unplaced"/>
</dbReference>
<feature type="compositionally biased region" description="Acidic residues" evidence="1">
    <location>
        <begin position="58"/>
        <end position="72"/>
    </location>
</feature>
<dbReference type="RefSeq" id="XP_027203994.1">
    <property type="nucleotide sequence ID" value="XM_027348193.1"/>
</dbReference>
<dbReference type="InParanoid" id="A0A6P6YGQ2"/>
<feature type="compositionally biased region" description="Low complexity" evidence="1">
    <location>
        <begin position="131"/>
        <end position="144"/>
    </location>
</feature>
<protein>
    <submittedName>
        <fullName evidence="3">Uncharacterized protein</fullName>
    </submittedName>
</protein>
<feature type="compositionally biased region" description="Low complexity" evidence="1">
    <location>
        <begin position="153"/>
        <end position="176"/>
    </location>
</feature>
<name>A0A6P6YGQ2_DERPT</name>
<evidence type="ECO:0000313" key="3">
    <source>
        <dbReference type="RefSeq" id="XP_027203994.1"/>
    </source>
</evidence>
<keyword evidence="2" id="KW-1185">Reference proteome</keyword>
<proteinExistence type="predicted"/>
<dbReference type="AlphaFoldDB" id="A0A6P6YGQ2"/>
<accession>A0A6P6YGQ2</accession>
<evidence type="ECO:0000256" key="1">
    <source>
        <dbReference type="SAM" id="MobiDB-lite"/>
    </source>
</evidence>
<reference evidence="3" key="1">
    <citation type="submission" date="2025-08" db="UniProtKB">
        <authorList>
            <consortium name="RefSeq"/>
        </authorList>
    </citation>
    <scope>IDENTIFICATION</scope>
    <source>
        <strain evidence="3">Airmid</strain>
    </source>
</reference>
<dbReference type="KEGG" id="dpte:113797757"/>